<organism evidence="1 2">
    <name type="scientific">Penicillium thymicola</name>
    <dbReference type="NCBI Taxonomy" id="293382"/>
    <lineage>
        <taxon>Eukaryota</taxon>
        <taxon>Fungi</taxon>
        <taxon>Dikarya</taxon>
        <taxon>Ascomycota</taxon>
        <taxon>Pezizomycotina</taxon>
        <taxon>Eurotiomycetes</taxon>
        <taxon>Eurotiomycetidae</taxon>
        <taxon>Eurotiales</taxon>
        <taxon>Aspergillaceae</taxon>
        <taxon>Penicillium</taxon>
    </lineage>
</organism>
<sequence length="67" mass="7962">MTATDTPRLLIKYQSGLPRAVYATIIETIVDDLNTLTETQLEWERERERRKVNSYRSLESYLCRWPA</sequence>
<evidence type="ECO:0000313" key="2">
    <source>
        <dbReference type="Proteomes" id="UP001227192"/>
    </source>
</evidence>
<dbReference type="Proteomes" id="UP001227192">
    <property type="component" value="Unassembled WGS sequence"/>
</dbReference>
<name>A0AAI9X9H8_PENTH</name>
<evidence type="ECO:0000313" key="1">
    <source>
        <dbReference type="EMBL" id="KAJ9488712.1"/>
    </source>
</evidence>
<proteinExistence type="predicted"/>
<comment type="caution">
    <text evidence="1">The sequence shown here is derived from an EMBL/GenBank/DDBJ whole genome shotgun (WGS) entry which is preliminary data.</text>
</comment>
<dbReference type="EMBL" id="LACB01000108">
    <property type="protein sequence ID" value="KAJ9488712.1"/>
    <property type="molecule type" value="Genomic_DNA"/>
</dbReference>
<protein>
    <submittedName>
        <fullName evidence="1">Uncharacterized protein</fullName>
    </submittedName>
</protein>
<keyword evidence="2" id="KW-1185">Reference proteome</keyword>
<accession>A0AAI9X9H8</accession>
<reference evidence="1" key="2">
    <citation type="journal article" date="2016" name="Fungal Biol.">
        <title>Ochratoxin A production by Penicillium thymicola.</title>
        <authorList>
            <person name="Nguyen H.D.T."/>
            <person name="McMullin D.R."/>
            <person name="Ponomareva E."/>
            <person name="Riley R."/>
            <person name="Pomraning K.R."/>
            <person name="Baker S.E."/>
            <person name="Seifert K.A."/>
        </authorList>
    </citation>
    <scope>NUCLEOTIDE SEQUENCE</scope>
    <source>
        <strain evidence="1">DAOM 180753</strain>
    </source>
</reference>
<gene>
    <name evidence="1" type="ORF">VN97_g4590</name>
</gene>
<dbReference type="AlphaFoldDB" id="A0AAI9X9H8"/>
<reference evidence="1" key="1">
    <citation type="submission" date="2015-06" db="EMBL/GenBank/DDBJ databases">
        <authorList>
            <person name="Nguyen H."/>
        </authorList>
    </citation>
    <scope>NUCLEOTIDE SEQUENCE</scope>
    <source>
        <strain evidence="1">DAOM 180753</strain>
    </source>
</reference>